<dbReference type="AlphaFoldDB" id="A0A086Y3Z3"/>
<accession>A0A086Y3Z3</accession>
<dbReference type="RefSeq" id="WP_036635542.1">
    <property type="nucleotide sequence ID" value="NZ_JAYRGJ010000002.1"/>
</dbReference>
<dbReference type="PROSITE" id="PS51318">
    <property type="entry name" value="TAT"/>
    <property type="match status" value="1"/>
</dbReference>
<dbReference type="eggNOG" id="COG5468">
    <property type="taxonomic scope" value="Bacteria"/>
</dbReference>
<dbReference type="Pfam" id="PF04390">
    <property type="entry name" value="LptE"/>
    <property type="match status" value="1"/>
</dbReference>
<protein>
    <recommendedName>
        <fullName evidence="3">Lipoprotein</fullName>
    </recommendedName>
</protein>
<evidence type="ECO:0000313" key="2">
    <source>
        <dbReference type="Proteomes" id="UP000028824"/>
    </source>
</evidence>
<dbReference type="Proteomes" id="UP000028824">
    <property type="component" value="Unassembled WGS sequence"/>
</dbReference>
<proteinExistence type="predicted"/>
<comment type="caution">
    <text evidence="1">The sequence shown here is derived from an EMBL/GenBank/DDBJ whole genome shotgun (WGS) entry which is preliminary data.</text>
</comment>
<dbReference type="GO" id="GO:0043165">
    <property type="term" value="P:Gram-negative-bacterium-type cell outer membrane assembly"/>
    <property type="evidence" value="ECO:0007669"/>
    <property type="project" value="InterPro"/>
</dbReference>
<keyword evidence="2" id="KW-1185">Reference proteome</keyword>
<dbReference type="PROSITE" id="PS51257">
    <property type="entry name" value="PROKAR_LIPOPROTEIN"/>
    <property type="match status" value="1"/>
</dbReference>
<name>A0A086Y3Z3_9RHOB</name>
<dbReference type="GO" id="GO:0019867">
    <property type="term" value="C:outer membrane"/>
    <property type="evidence" value="ECO:0007669"/>
    <property type="project" value="InterPro"/>
</dbReference>
<dbReference type="InterPro" id="IPR006311">
    <property type="entry name" value="TAT_signal"/>
</dbReference>
<evidence type="ECO:0000313" key="1">
    <source>
        <dbReference type="EMBL" id="KFI28993.1"/>
    </source>
</evidence>
<evidence type="ECO:0008006" key="3">
    <source>
        <dbReference type="Google" id="ProtNLM"/>
    </source>
</evidence>
<gene>
    <name evidence="1" type="ORF">CG50_12435</name>
</gene>
<dbReference type="InterPro" id="IPR007485">
    <property type="entry name" value="LPS_assembly_LptE"/>
</dbReference>
<dbReference type="Gene3D" id="3.30.160.150">
    <property type="entry name" value="Lipoprotein like domain"/>
    <property type="match status" value="1"/>
</dbReference>
<dbReference type="EMBL" id="JFZB01000005">
    <property type="protein sequence ID" value="KFI28993.1"/>
    <property type="molecule type" value="Genomic_DNA"/>
</dbReference>
<sequence length="168" mass="17933">MSSSDRRTFLRLAGLSLGGAVLAGCGFTPVYGPEGGGTRLMGHVRPDDPKTRDDFYFTRRISERLDPVSVPRYRLGYTITTDSLGEAVSPTNATTRYSLTGNCDYVLRDGGTNAVLLAGRVAGFTSWSASGTVVASDAAEEDAHRRLMAILADNLVTRLTAQASTLPQ</sequence>
<organism evidence="1 2">
    <name type="scientific">Paenirhodobacter enshiensis</name>
    <dbReference type="NCBI Taxonomy" id="1105367"/>
    <lineage>
        <taxon>Bacteria</taxon>
        <taxon>Pseudomonadati</taxon>
        <taxon>Pseudomonadota</taxon>
        <taxon>Alphaproteobacteria</taxon>
        <taxon>Rhodobacterales</taxon>
        <taxon>Rhodobacter group</taxon>
        <taxon>Paenirhodobacter</taxon>
    </lineage>
</organism>
<reference evidence="1 2" key="1">
    <citation type="submission" date="2014-03" db="EMBL/GenBank/DDBJ databases">
        <title>Genome of Paenirhodobacter enshiensis DW2-9.</title>
        <authorList>
            <person name="Wang D."/>
            <person name="Wang G."/>
        </authorList>
    </citation>
    <scope>NUCLEOTIDE SEQUENCE [LARGE SCALE GENOMIC DNA]</scope>
    <source>
        <strain evidence="1 2">DW2-9</strain>
    </source>
</reference>
<dbReference type="STRING" id="1105367.CG50_12435"/>
<dbReference type="OrthoDB" id="7629596at2"/>